<protein>
    <recommendedName>
        <fullName evidence="5">ACB domain-containing protein</fullName>
    </recommendedName>
</protein>
<evidence type="ECO:0000256" key="2">
    <source>
        <dbReference type="ARBA" id="ARBA00023121"/>
    </source>
</evidence>
<feature type="region of interest" description="Disordered" evidence="3">
    <location>
        <begin position="172"/>
        <end position="218"/>
    </location>
</feature>
<dbReference type="PROSITE" id="PS51228">
    <property type="entry name" value="ACB_2"/>
    <property type="match status" value="1"/>
</dbReference>
<dbReference type="InterPro" id="IPR014352">
    <property type="entry name" value="FERM/acyl-CoA-bd_prot_sf"/>
</dbReference>
<sequence length="461" mass="50621">MTIEIHHAKRHATTIYTLLHCTLRQSPTPTRPTQQLDTKMATPAATFRAKTNFMKSWRPKNPPSSSVVCRQIELPLVAGFCALELTHELFHCVALHFSCSCTNAKNRDRLELYALHKQAVSGDAPTKDDAPDASVADKAKLSAWRSKRGVSQSDAMQQYIYECDRQIRVYGTRDAGETNGSTPMEAGNTSREGAGSAPQTPYMNNTTPQNTPANLNDEDDNNVLLCPRGLAAIPLLCAAASESRAAYLARLQVTALTNGWWSKQEPLCLEMQNPLSLPEKLIIGLAEQVEKVSLLVGNFLGDGNAVSAVSPRVVQAFLWPVHNIFLAVWILWILTCTYLGSVVMMSQTLLFGAKRTSTPLGRVFLEEINPSARAVDSLCEQHQTIGVRVTGLVLMPLMMLCDLSNSVVNRAGILAGSVFFVFMGLLTWWYWICVLPWLAMCGVSVAVMSGWCFGLIELSGN</sequence>
<dbReference type="EMBL" id="JABMIG020000070">
    <property type="protein sequence ID" value="KAL3795560.1"/>
    <property type="molecule type" value="Genomic_DNA"/>
</dbReference>
<feature type="compositionally biased region" description="Polar residues" evidence="3">
    <location>
        <begin position="178"/>
        <end position="213"/>
    </location>
</feature>
<dbReference type="GO" id="GO:0008289">
    <property type="term" value="F:lipid binding"/>
    <property type="evidence" value="ECO:0007669"/>
    <property type="project" value="UniProtKB-KW"/>
</dbReference>
<evidence type="ECO:0000313" key="6">
    <source>
        <dbReference type="EMBL" id="KAL3795560.1"/>
    </source>
</evidence>
<dbReference type="AlphaFoldDB" id="A0ABD3Q5I7"/>
<gene>
    <name evidence="6" type="ORF">HJC23_009273</name>
</gene>
<dbReference type="Proteomes" id="UP001516023">
    <property type="component" value="Unassembled WGS sequence"/>
</dbReference>
<dbReference type="InterPro" id="IPR000582">
    <property type="entry name" value="Acyl-CoA-binding_protein"/>
</dbReference>
<accession>A0ABD3Q5I7</accession>
<feature type="transmembrane region" description="Helical" evidence="4">
    <location>
        <begin position="407"/>
        <end position="431"/>
    </location>
</feature>
<comment type="caution">
    <text evidence="6">The sequence shown here is derived from an EMBL/GenBank/DDBJ whole genome shotgun (WGS) entry which is preliminary data.</text>
</comment>
<feature type="transmembrane region" description="Helical" evidence="4">
    <location>
        <begin position="437"/>
        <end position="456"/>
    </location>
</feature>
<keyword evidence="7" id="KW-1185">Reference proteome</keyword>
<dbReference type="InterPro" id="IPR035984">
    <property type="entry name" value="Acyl-CoA-binding_sf"/>
</dbReference>
<evidence type="ECO:0000256" key="4">
    <source>
        <dbReference type="SAM" id="Phobius"/>
    </source>
</evidence>
<evidence type="ECO:0000313" key="7">
    <source>
        <dbReference type="Proteomes" id="UP001516023"/>
    </source>
</evidence>
<evidence type="ECO:0000256" key="1">
    <source>
        <dbReference type="ARBA" id="ARBA00005567"/>
    </source>
</evidence>
<feature type="transmembrane region" description="Helical" evidence="4">
    <location>
        <begin position="324"/>
        <end position="345"/>
    </location>
</feature>
<proteinExistence type="inferred from homology"/>
<dbReference type="PANTHER" id="PTHR23310">
    <property type="entry name" value="ACYL-COA-BINDING PROTEIN, ACBP"/>
    <property type="match status" value="1"/>
</dbReference>
<name>A0ABD3Q5I7_9STRA</name>
<dbReference type="Gene3D" id="1.20.80.10">
    <property type="match status" value="1"/>
</dbReference>
<dbReference type="SUPFAM" id="SSF47027">
    <property type="entry name" value="Acyl-CoA binding protein"/>
    <property type="match status" value="1"/>
</dbReference>
<keyword evidence="4" id="KW-0812">Transmembrane</keyword>
<comment type="similarity">
    <text evidence="1">Belongs to the ACBP family.</text>
</comment>
<keyword evidence="4" id="KW-1133">Transmembrane helix</keyword>
<evidence type="ECO:0000256" key="3">
    <source>
        <dbReference type="SAM" id="MobiDB-lite"/>
    </source>
</evidence>
<feature type="domain" description="ACB" evidence="5">
    <location>
        <begin position="86"/>
        <end position="172"/>
    </location>
</feature>
<reference evidence="6 7" key="1">
    <citation type="journal article" date="2020" name="G3 (Bethesda)">
        <title>Improved Reference Genome for Cyclotella cryptica CCMP332, a Model for Cell Wall Morphogenesis, Salinity Adaptation, and Lipid Production in Diatoms (Bacillariophyta).</title>
        <authorList>
            <person name="Roberts W.R."/>
            <person name="Downey K.M."/>
            <person name="Ruck E.C."/>
            <person name="Traller J.C."/>
            <person name="Alverson A.J."/>
        </authorList>
    </citation>
    <scope>NUCLEOTIDE SEQUENCE [LARGE SCALE GENOMIC DNA]</scope>
    <source>
        <strain evidence="6 7">CCMP332</strain>
    </source>
</reference>
<evidence type="ECO:0000259" key="5">
    <source>
        <dbReference type="PROSITE" id="PS51228"/>
    </source>
</evidence>
<keyword evidence="2" id="KW-0446">Lipid-binding</keyword>
<dbReference type="PANTHER" id="PTHR23310:SF62">
    <property type="entry name" value="ACYL-COA BINDING PROTEIN 1, ISOFORM A"/>
    <property type="match status" value="1"/>
</dbReference>
<dbReference type="Pfam" id="PF00887">
    <property type="entry name" value="ACBP"/>
    <property type="match status" value="1"/>
</dbReference>
<keyword evidence="4" id="KW-0472">Membrane</keyword>
<organism evidence="6 7">
    <name type="scientific">Cyclotella cryptica</name>
    <dbReference type="NCBI Taxonomy" id="29204"/>
    <lineage>
        <taxon>Eukaryota</taxon>
        <taxon>Sar</taxon>
        <taxon>Stramenopiles</taxon>
        <taxon>Ochrophyta</taxon>
        <taxon>Bacillariophyta</taxon>
        <taxon>Coscinodiscophyceae</taxon>
        <taxon>Thalassiosirophycidae</taxon>
        <taxon>Stephanodiscales</taxon>
        <taxon>Stephanodiscaceae</taxon>
        <taxon>Cyclotella</taxon>
    </lineage>
</organism>